<evidence type="ECO:0000313" key="2">
    <source>
        <dbReference type="EnsemblPlants" id="PGSC0003DMT400084791"/>
    </source>
</evidence>
<feature type="compositionally biased region" description="Basic residues" evidence="1">
    <location>
        <begin position="173"/>
        <end position="183"/>
    </location>
</feature>
<sequence>MCEKALENEELNKHNNSFVVLNHQTQGEAEIVGVGVANKKYQGEEMGSRAESSQGHDYMPEHILNIEDKEEGEMIEGSNNEEGDVEEKYNSNEVAVICPKSQPAQTLHEMVSHQGVEELLNKGIMVNGEIEDRDDTEILQIQNRVFIEAGISITSATKHKGKDKGEVMPTRSNPRRGTRIGSK</sequence>
<reference evidence="3" key="1">
    <citation type="journal article" date="2011" name="Nature">
        <title>Genome sequence and analysis of the tuber crop potato.</title>
        <authorList>
            <consortium name="The Potato Genome Sequencing Consortium"/>
        </authorList>
    </citation>
    <scope>NUCLEOTIDE SEQUENCE [LARGE SCALE GENOMIC DNA]</scope>
    <source>
        <strain evidence="3">cv. DM1-3 516 R44</strain>
    </source>
</reference>
<dbReference type="InParanoid" id="M1D821"/>
<dbReference type="EnsemblPlants" id="PGSC0003DMT400084791">
    <property type="protein sequence ID" value="PGSC0003DMT400084791"/>
    <property type="gene ID" value="PGSC0003DMG400034362"/>
</dbReference>
<protein>
    <submittedName>
        <fullName evidence="2">Uncharacterized protein</fullName>
    </submittedName>
</protein>
<accession>M1D821</accession>
<evidence type="ECO:0000256" key="1">
    <source>
        <dbReference type="SAM" id="MobiDB-lite"/>
    </source>
</evidence>
<dbReference type="PaxDb" id="4113-PGSC0003DMT400084791"/>
<name>M1D821_SOLTU</name>
<feature type="region of interest" description="Disordered" evidence="1">
    <location>
        <begin position="157"/>
        <end position="183"/>
    </location>
</feature>
<evidence type="ECO:0000313" key="3">
    <source>
        <dbReference type="Proteomes" id="UP000011115"/>
    </source>
</evidence>
<keyword evidence="3" id="KW-1185">Reference proteome</keyword>
<reference evidence="2" key="2">
    <citation type="submission" date="2015-06" db="UniProtKB">
        <authorList>
            <consortium name="EnsemblPlants"/>
        </authorList>
    </citation>
    <scope>IDENTIFICATION</scope>
    <source>
        <strain evidence="2">DM1-3 516 R44</strain>
    </source>
</reference>
<dbReference type="Proteomes" id="UP000011115">
    <property type="component" value="Unassembled WGS sequence"/>
</dbReference>
<dbReference type="Gramene" id="PGSC0003DMT400084791">
    <property type="protein sequence ID" value="PGSC0003DMT400084791"/>
    <property type="gene ID" value="PGSC0003DMG400034362"/>
</dbReference>
<dbReference type="AlphaFoldDB" id="M1D821"/>
<proteinExistence type="predicted"/>
<dbReference type="HOGENOM" id="CLU_1477579_0_0_1"/>
<organism evidence="2 3">
    <name type="scientific">Solanum tuberosum</name>
    <name type="common">Potato</name>
    <dbReference type="NCBI Taxonomy" id="4113"/>
    <lineage>
        <taxon>Eukaryota</taxon>
        <taxon>Viridiplantae</taxon>
        <taxon>Streptophyta</taxon>
        <taxon>Embryophyta</taxon>
        <taxon>Tracheophyta</taxon>
        <taxon>Spermatophyta</taxon>
        <taxon>Magnoliopsida</taxon>
        <taxon>eudicotyledons</taxon>
        <taxon>Gunneridae</taxon>
        <taxon>Pentapetalae</taxon>
        <taxon>asterids</taxon>
        <taxon>lamiids</taxon>
        <taxon>Solanales</taxon>
        <taxon>Solanaceae</taxon>
        <taxon>Solanoideae</taxon>
        <taxon>Solaneae</taxon>
        <taxon>Solanum</taxon>
    </lineage>
</organism>